<dbReference type="PANTHER" id="PTHR34075">
    <property type="entry name" value="BLR3430 PROTEIN"/>
    <property type="match status" value="1"/>
</dbReference>
<keyword evidence="3" id="KW-0238">DNA-binding</keyword>
<evidence type="ECO:0000313" key="3">
    <source>
        <dbReference type="EMBL" id="RAV00016.1"/>
    </source>
</evidence>
<accession>A0A329KXW3</accession>
<dbReference type="Pfam" id="PF01796">
    <property type="entry name" value="OB_ChsH2_C"/>
    <property type="match status" value="1"/>
</dbReference>
<name>A0A329KXW3_9MYCO</name>
<dbReference type="PANTHER" id="PTHR34075:SF5">
    <property type="entry name" value="BLR3430 PROTEIN"/>
    <property type="match status" value="1"/>
</dbReference>
<gene>
    <name evidence="3" type="ORF">DQP58_02255</name>
</gene>
<dbReference type="InterPro" id="IPR012340">
    <property type="entry name" value="NA-bd_OB-fold"/>
</dbReference>
<sequence>MRRTSGPRSENGCRTWHRRGALGHLDGDLGNGGDAVTDTLPVPQPSPVSAPFWDATRRHELTAQRCESCARLVWYPRFVCPHCGGSSLVWEKLSGDGVVHAVSVHHRAALPALADKVPYSVVLVDLDEGVRMMSNVFGPPPSVGDRVRLAWVPLEDGRNLAVFEPK</sequence>
<organism evidence="3 4">
    <name type="scientific">Mycobacterium colombiense</name>
    <dbReference type="NCBI Taxonomy" id="339268"/>
    <lineage>
        <taxon>Bacteria</taxon>
        <taxon>Bacillati</taxon>
        <taxon>Actinomycetota</taxon>
        <taxon>Actinomycetes</taxon>
        <taxon>Mycobacteriales</taxon>
        <taxon>Mycobacteriaceae</taxon>
        <taxon>Mycobacterium</taxon>
        <taxon>Mycobacterium avium complex (MAC)</taxon>
    </lineage>
</organism>
<evidence type="ECO:0000259" key="1">
    <source>
        <dbReference type="Pfam" id="PF01796"/>
    </source>
</evidence>
<comment type="caution">
    <text evidence="3">The sequence shown here is derived from an EMBL/GenBank/DDBJ whole genome shotgun (WGS) entry which is preliminary data.</text>
</comment>
<dbReference type="Proteomes" id="UP000250347">
    <property type="component" value="Unassembled WGS sequence"/>
</dbReference>
<dbReference type="InterPro" id="IPR052513">
    <property type="entry name" value="Thioester_dehydratase-like"/>
</dbReference>
<dbReference type="Gene3D" id="6.10.30.10">
    <property type="match status" value="1"/>
</dbReference>
<dbReference type="Pfam" id="PF12172">
    <property type="entry name" value="zf-ChsH2"/>
    <property type="match status" value="1"/>
</dbReference>
<reference evidence="3 4" key="1">
    <citation type="submission" date="2018-06" db="EMBL/GenBank/DDBJ databases">
        <title>NTM in soil in Japan.</title>
        <authorList>
            <person name="Ohya K."/>
        </authorList>
    </citation>
    <scope>NUCLEOTIDE SEQUENCE [LARGE SCALE GENOMIC DNA]</scope>
    <source>
        <strain evidence="3 4">GF76</strain>
    </source>
</reference>
<dbReference type="AlphaFoldDB" id="A0A329KXW3"/>
<dbReference type="InterPro" id="IPR002878">
    <property type="entry name" value="ChsH2_C"/>
</dbReference>
<dbReference type="SUPFAM" id="SSF50249">
    <property type="entry name" value="Nucleic acid-binding proteins"/>
    <property type="match status" value="1"/>
</dbReference>
<dbReference type="InterPro" id="IPR022002">
    <property type="entry name" value="ChsH2_Znr"/>
</dbReference>
<evidence type="ECO:0000259" key="2">
    <source>
        <dbReference type="Pfam" id="PF12172"/>
    </source>
</evidence>
<dbReference type="EMBL" id="QMEU01000003">
    <property type="protein sequence ID" value="RAV00016.1"/>
    <property type="molecule type" value="Genomic_DNA"/>
</dbReference>
<feature type="domain" description="ChsH2 C-terminal OB-fold" evidence="1">
    <location>
        <begin position="90"/>
        <end position="152"/>
    </location>
</feature>
<evidence type="ECO:0000313" key="4">
    <source>
        <dbReference type="Proteomes" id="UP000250347"/>
    </source>
</evidence>
<protein>
    <submittedName>
        <fullName evidence="3">DNA-binding protein</fullName>
    </submittedName>
</protein>
<feature type="domain" description="ChsH2 rubredoxin-like zinc ribbon" evidence="2">
    <location>
        <begin position="53"/>
        <end position="88"/>
    </location>
</feature>
<dbReference type="GO" id="GO:0003677">
    <property type="term" value="F:DNA binding"/>
    <property type="evidence" value="ECO:0007669"/>
    <property type="project" value="UniProtKB-KW"/>
</dbReference>
<proteinExistence type="predicted"/>